<name>A0A381YE04_9ZZZZ</name>
<proteinExistence type="predicted"/>
<reference evidence="1" key="1">
    <citation type="submission" date="2018-05" db="EMBL/GenBank/DDBJ databases">
        <authorList>
            <person name="Lanie J.A."/>
            <person name="Ng W.-L."/>
            <person name="Kazmierczak K.M."/>
            <person name="Andrzejewski T.M."/>
            <person name="Davidsen T.M."/>
            <person name="Wayne K.J."/>
            <person name="Tettelin H."/>
            <person name="Glass J.I."/>
            <person name="Rusch D."/>
            <person name="Podicherti R."/>
            <person name="Tsui H.-C.T."/>
            <person name="Winkler M.E."/>
        </authorList>
    </citation>
    <scope>NUCLEOTIDE SEQUENCE</scope>
</reference>
<dbReference type="AlphaFoldDB" id="A0A381YE04"/>
<organism evidence="1">
    <name type="scientific">marine metagenome</name>
    <dbReference type="NCBI Taxonomy" id="408172"/>
    <lineage>
        <taxon>unclassified sequences</taxon>
        <taxon>metagenomes</taxon>
        <taxon>ecological metagenomes</taxon>
    </lineage>
</organism>
<sequence>VKKIFYLLIFLTITVSDVIAEESDLPIGPLGKPDLNGVWQVLNSANFNLEAHAASASLAMVEGPIVPVPHPSTVLLGAVGSVPAGLGVVEGGTIPYKKRALKQREENKENWLDRDPEIKCYLPGVP</sequence>
<gene>
    <name evidence="1" type="ORF">METZ01_LOCUS127974</name>
</gene>
<feature type="non-terminal residue" evidence="1">
    <location>
        <position position="126"/>
    </location>
</feature>
<dbReference type="EMBL" id="UINC01017984">
    <property type="protein sequence ID" value="SVA75120.1"/>
    <property type="molecule type" value="Genomic_DNA"/>
</dbReference>
<feature type="non-terminal residue" evidence="1">
    <location>
        <position position="1"/>
    </location>
</feature>
<protein>
    <submittedName>
        <fullName evidence="1">Uncharacterized protein</fullName>
    </submittedName>
</protein>
<evidence type="ECO:0000313" key="1">
    <source>
        <dbReference type="EMBL" id="SVA75120.1"/>
    </source>
</evidence>
<accession>A0A381YE04</accession>